<reference evidence="10 11" key="1">
    <citation type="submission" date="2012-02" db="EMBL/GenBank/DDBJ databases">
        <title>Improved High-Quality Draft genome of Joostella marina DSM 19592.</title>
        <authorList>
            <consortium name="US DOE Joint Genome Institute (JGI-PGF)"/>
            <person name="Lucas S."/>
            <person name="Copeland A."/>
            <person name="Lapidus A."/>
            <person name="Bruce D."/>
            <person name="Goodwin L."/>
            <person name="Pitluck S."/>
            <person name="Peters L."/>
            <person name="Chertkov O."/>
            <person name="Ovchinnikova G."/>
            <person name="Kyrpides N."/>
            <person name="Mavromatis K."/>
            <person name="Detter J.C."/>
            <person name="Han C."/>
            <person name="Land M."/>
            <person name="Hauser L."/>
            <person name="Markowitz V."/>
            <person name="Cheng J.-F."/>
            <person name="Hugenholtz P."/>
            <person name="Woyke T."/>
            <person name="Wu D."/>
            <person name="Tindall B."/>
            <person name="Brambilla E."/>
            <person name="Klenk H.-P."/>
            <person name="Eisen J.A."/>
        </authorList>
    </citation>
    <scope>NUCLEOTIDE SEQUENCE [LARGE SCALE GENOMIC DNA]</scope>
    <source>
        <strain evidence="10 11">DSM 19592</strain>
    </source>
</reference>
<dbReference type="AlphaFoldDB" id="I3C6R7"/>
<dbReference type="Gene3D" id="1.10.287.130">
    <property type="match status" value="1"/>
</dbReference>
<dbReference type="PANTHER" id="PTHR45436:SF5">
    <property type="entry name" value="SENSOR HISTIDINE KINASE TRCS"/>
    <property type="match status" value="1"/>
</dbReference>
<dbReference type="InterPro" id="IPR036097">
    <property type="entry name" value="HisK_dim/P_sf"/>
</dbReference>
<dbReference type="Gene3D" id="3.30.565.10">
    <property type="entry name" value="Histidine kinase-like ATPase, C-terminal domain"/>
    <property type="match status" value="1"/>
</dbReference>
<keyword evidence="11" id="KW-1185">Reference proteome</keyword>
<evidence type="ECO:0000259" key="9">
    <source>
        <dbReference type="PROSITE" id="PS50109"/>
    </source>
</evidence>
<evidence type="ECO:0000256" key="7">
    <source>
        <dbReference type="ARBA" id="ARBA00022989"/>
    </source>
</evidence>
<dbReference type="RefSeq" id="WP_008612704.1">
    <property type="nucleotide sequence ID" value="NZ_JH651379.1"/>
</dbReference>
<evidence type="ECO:0000313" key="11">
    <source>
        <dbReference type="Proteomes" id="UP000004690"/>
    </source>
</evidence>
<feature type="transmembrane region" description="Helical" evidence="8">
    <location>
        <begin position="7"/>
        <end position="27"/>
    </location>
</feature>
<evidence type="ECO:0000256" key="3">
    <source>
        <dbReference type="ARBA" id="ARBA00022553"/>
    </source>
</evidence>
<evidence type="ECO:0000313" key="10">
    <source>
        <dbReference type="EMBL" id="EIJ39310.1"/>
    </source>
</evidence>
<evidence type="ECO:0000256" key="1">
    <source>
        <dbReference type="ARBA" id="ARBA00000085"/>
    </source>
</evidence>
<name>I3C6R7_9FLAO</name>
<evidence type="ECO:0000256" key="4">
    <source>
        <dbReference type="ARBA" id="ARBA00022679"/>
    </source>
</evidence>
<dbReference type="SMART" id="SM00387">
    <property type="entry name" value="HATPase_c"/>
    <property type="match status" value="1"/>
</dbReference>
<dbReference type="SMART" id="SM00388">
    <property type="entry name" value="HisKA"/>
    <property type="match status" value="1"/>
</dbReference>
<keyword evidence="6 10" id="KW-0418">Kinase</keyword>
<dbReference type="SUPFAM" id="SSF55874">
    <property type="entry name" value="ATPase domain of HSP90 chaperone/DNA topoisomerase II/histidine kinase"/>
    <property type="match status" value="1"/>
</dbReference>
<keyword evidence="8" id="KW-0472">Membrane</keyword>
<keyword evidence="3" id="KW-0597">Phosphoprotein</keyword>
<dbReference type="HOGENOM" id="CLU_000445_89_35_10"/>
<dbReference type="InterPro" id="IPR050428">
    <property type="entry name" value="TCS_sensor_his_kinase"/>
</dbReference>
<dbReference type="EC" id="2.7.13.3" evidence="2"/>
<evidence type="ECO:0000256" key="6">
    <source>
        <dbReference type="ARBA" id="ARBA00022777"/>
    </source>
</evidence>
<evidence type="ECO:0000256" key="8">
    <source>
        <dbReference type="SAM" id="Phobius"/>
    </source>
</evidence>
<dbReference type="Pfam" id="PF00512">
    <property type="entry name" value="HisKA"/>
    <property type="match status" value="1"/>
</dbReference>
<keyword evidence="5 8" id="KW-0812">Transmembrane</keyword>
<dbReference type="GO" id="GO:0005886">
    <property type="term" value="C:plasma membrane"/>
    <property type="evidence" value="ECO:0007669"/>
    <property type="project" value="TreeGrafter"/>
</dbReference>
<feature type="transmembrane region" description="Helical" evidence="8">
    <location>
        <begin position="120"/>
        <end position="142"/>
    </location>
</feature>
<evidence type="ECO:0000256" key="2">
    <source>
        <dbReference type="ARBA" id="ARBA00012438"/>
    </source>
</evidence>
<dbReference type="PROSITE" id="PS50109">
    <property type="entry name" value="HIS_KIN"/>
    <property type="match status" value="1"/>
</dbReference>
<dbReference type="InterPro" id="IPR005467">
    <property type="entry name" value="His_kinase_dom"/>
</dbReference>
<keyword evidence="4" id="KW-0808">Transferase</keyword>
<dbReference type="GO" id="GO:0000155">
    <property type="term" value="F:phosphorelay sensor kinase activity"/>
    <property type="evidence" value="ECO:0007669"/>
    <property type="project" value="InterPro"/>
</dbReference>
<dbReference type="eggNOG" id="COG0642">
    <property type="taxonomic scope" value="Bacteria"/>
</dbReference>
<dbReference type="EMBL" id="JH651379">
    <property type="protein sequence ID" value="EIJ39310.1"/>
    <property type="molecule type" value="Genomic_DNA"/>
</dbReference>
<accession>I3C6R7</accession>
<protein>
    <recommendedName>
        <fullName evidence="2">histidine kinase</fullName>
        <ecNumber evidence="2">2.7.13.3</ecNumber>
    </recommendedName>
</protein>
<evidence type="ECO:0000256" key="5">
    <source>
        <dbReference type="ARBA" id="ARBA00022692"/>
    </source>
</evidence>
<dbReference type="InterPro" id="IPR003661">
    <property type="entry name" value="HisK_dim/P_dom"/>
</dbReference>
<organism evidence="10 11">
    <name type="scientific">Galbibacter orientalis DSM 19592</name>
    <dbReference type="NCBI Taxonomy" id="926559"/>
    <lineage>
        <taxon>Bacteria</taxon>
        <taxon>Pseudomonadati</taxon>
        <taxon>Bacteroidota</taxon>
        <taxon>Flavobacteriia</taxon>
        <taxon>Flavobacteriales</taxon>
        <taxon>Flavobacteriaceae</taxon>
        <taxon>Galbibacter</taxon>
    </lineage>
</organism>
<comment type="catalytic activity">
    <reaction evidence="1">
        <text>ATP + protein L-histidine = ADP + protein N-phospho-L-histidine.</text>
        <dbReference type="EC" id="2.7.13.3"/>
    </reaction>
</comment>
<dbReference type="SUPFAM" id="SSF47384">
    <property type="entry name" value="Homodimeric domain of signal transducing histidine kinase"/>
    <property type="match status" value="1"/>
</dbReference>
<keyword evidence="7 8" id="KW-1133">Transmembrane helix</keyword>
<dbReference type="Pfam" id="PF02518">
    <property type="entry name" value="HATPase_c"/>
    <property type="match status" value="1"/>
</dbReference>
<dbReference type="CDD" id="cd00082">
    <property type="entry name" value="HisKA"/>
    <property type="match status" value="1"/>
</dbReference>
<dbReference type="InterPro" id="IPR036890">
    <property type="entry name" value="HATPase_C_sf"/>
</dbReference>
<dbReference type="InterPro" id="IPR003594">
    <property type="entry name" value="HATPase_dom"/>
</dbReference>
<sequence length="419" mass="48861">MRKASKTFLITSVIIMTLSGIGLYFYLKQLLQNEIEEELFSNKDRVEHLLEQNPNLLGVPPIMMAEKTEKPHKNILVDTLIYDPLQDEIELFRQLSGTKNINGQEYKVTVRSMVIESEDILSTIVFMFLMVIFLAFIFLFYLNKSRNKKLWKPFFSNLERLKKFSLKADSPLTFEDSEILEFYELNKEIKILTSKIQTDYRNLKQFTEDVSHEMQTPLAIMQAKIDTVINDAEINEVQFHQFSSLQSDISRLKQLNKKLILLAKIENDQFTANETISINNIVEETIENFKELTSIDIQLKEQNTINIIMDPSLATVLCNNLLSNAVRHNLNNDRILITIYDTKLQVINSGNETLDRPDQVFERFYKESRRKDSTGLGLSIVKKICDYYGFLPSYRFRASTELQEGQGKHIFQIDFNLKM</sequence>
<proteinExistence type="predicted"/>
<feature type="domain" description="Histidine kinase" evidence="9">
    <location>
        <begin position="209"/>
        <end position="419"/>
    </location>
</feature>
<gene>
    <name evidence="10" type="ORF">JoomaDRAFT_2322</name>
</gene>
<dbReference type="STRING" id="926559.JoomaDRAFT_2322"/>
<dbReference type="PANTHER" id="PTHR45436">
    <property type="entry name" value="SENSOR HISTIDINE KINASE YKOH"/>
    <property type="match status" value="1"/>
</dbReference>
<dbReference type="Proteomes" id="UP000004690">
    <property type="component" value="Unassembled WGS sequence"/>
</dbReference>